<evidence type="ECO:0000256" key="1">
    <source>
        <dbReference type="SAM" id="SignalP"/>
    </source>
</evidence>
<dbReference type="RefSeq" id="WP_379898650.1">
    <property type="nucleotide sequence ID" value="NZ_JBHRTR010000015.1"/>
</dbReference>
<proteinExistence type="predicted"/>
<name>A0ABV7KWQ4_9PROT</name>
<evidence type="ECO:0000313" key="3">
    <source>
        <dbReference type="Proteomes" id="UP001595528"/>
    </source>
</evidence>
<evidence type="ECO:0000313" key="2">
    <source>
        <dbReference type="EMBL" id="MFC3226605.1"/>
    </source>
</evidence>
<accession>A0ABV7KWQ4</accession>
<organism evidence="2 3">
    <name type="scientific">Marinibaculum pumilum</name>
    <dbReference type="NCBI Taxonomy" id="1766165"/>
    <lineage>
        <taxon>Bacteria</taxon>
        <taxon>Pseudomonadati</taxon>
        <taxon>Pseudomonadota</taxon>
        <taxon>Alphaproteobacteria</taxon>
        <taxon>Rhodospirillales</taxon>
        <taxon>Rhodospirillaceae</taxon>
        <taxon>Marinibaculum</taxon>
    </lineage>
</organism>
<dbReference type="Proteomes" id="UP001595528">
    <property type="component" value="Unassembled WGS sequence"/>
</dbReference>
<reference evidence="3" key="1">
    <citation type="journal article" date="2019" name="Int. J. Syst. Evol. Microbiol.">
        <title>The Global Catalogue of Microorganisms (GCM) 10K type strain sequencing project: providing services to taxonomists for standard genome sequencing and annotation.</title>
        <authorList>
            <consortium name="The Broad Institute Genomics Platform"/>
            <consortium name="The Broad Institute Genome Sequencing Center for Infectious Disease"/>
            <person name="Wu L."/>
            <person name="Ma J."/>
        </authorList>
    </citation>
    <scope>NUCLEOTIDE SEQUENCE [LARGE SCALE GENOMIC DNA]</scope>
    <source>
        <strain evidence="3">KCTC 42964</strain>
    </source>
</reference>
<feature type="chain" id="PRO_5046162805" description="Secreted protein" evidence="1">
    <location>
        <begin position="28"/>
        <end position="151"/>
    </location>
</feature>
<dbReference type="EMBL" id="JBHRTR010000015">
    <property type="protein sequence ID" value="MFC3226605.1"/>
    <property type="molecule type" value="Genomic_DNA"/>
</dbReference>
<protein>
    <recommendedName>
        <fullName evidence="4">Secreted protein</fullName>
    </recommendedName>
</protein>
<sequence length="151" mass="15081">MRRLPSLRGRVPAVAALWLAMMLAAPAMQRAEAQGQDCTCIGLGKVTLRDSGAGPGTGDSPIRYQVPAAPELPGIDARISISCRPGSDEATECMAEVQAAITGGGDSRLGDGSGRSTAPAPACLVAGEALGKAWAAAVGEARPGSAPVPCS</sequence>
<keyword evidence="1" id="KW-0732">Signal</keyword>
<comment type="caution">
    <text evidence="2">The sequence shown here is derived from an EMBL/GenBank/DDBJ whole genome shotgun (WGS) entry which is preliminary data.</text>
</comment>
<keyword evidence="3" id="KW-1185">Reference proteome</keyword>
<evidence type="ECO:0008006" key="4">
    <source>
        <dbReference type="Google" id="ProtNLM"/>
    </source>
</evidence>
<feature type="signal peptide" evidence="1">
    <location>
        <begin position="1"/>
        <end position="27"/>
    </location>
</feature>
<gene>
    <name evidence="2" type="ORF">ACFOGJ_05145</name>
</gene>